<dbReference type="PANTHER" id="PTHR43585:SF2">
    <property type="entry name" value="ATP-GRASP ENZYME FSQD"/>
    <property type="match status" value="1"/>
</dbReference>
<dbReference type="InterPro" id="IPR040570">
    <property type="entry name" value="LAL_C2"/>
</dbReference>
<dbReference type="Proteomes" id="UP001162891">
    <property type="component" value="Chromosome"/>
</dbReference>
<name>A0ABM7WQE2_9BACT</name>
<protein>
    <submittedName>
        <fullName evidence="6">Phosphoribosylglycinamide synthetase</fullName>
    </submittedName>
</protein>
<evidence type="ECO:0000313" key="7">
    <source>
        <dbReference type="Proteomes" id="UP001162891"/>
    </source>
</evidence>
<accession>A0ABM7WQE2</accession>
<gene>
    <name evidence="6" type="ORF">AMOR_06770</name>
</gene>
<evidence type="ECO:0000256" key="1">
    <source>
        <dbReference type="ARBA" id="ARBA00022598"/>
    </source>
</evidence>
<dbReference type="RefSeq" id="WP_248358429.1">
    <property type="nucleotide sequence ID" value="NZ_AP025591.1"/>
</dbReference>
<dbReference type="Pfam" id="PF18603">
    <property type="entry name" value="LAL_C2"/>
    <property type="match status" value="1"/>
</dbReference>
<evidence type="ECO:0000313" key="6">
    <source>
        <dbReference type="EMBL" id="BDG01681.1"/>
    </source>
</evidence>
<evidence type="ECO:0000256" key="2">
    <source>
        <dbReference type="ARBA" id="ARBA00022741"/>
    </source>
</evidence>
<keyword evidence="2 4" id="KW-0547">Nucleotide-binding</keyword>
<organism evidence="6 7">
    <name type="scientific">Anaeromyxobacter oryzae</name>
    <dbReference type="NCBI Taxonomy" id="2918170"/>
    <lineage>
        <taxon>Bacteria</taxon>
        <taxon>Pseudomonadati</taxon>
        <taxon>Myxococcota</taxon>
        <taxon>Myxococcia</taxon>
        <taxon>Myxococcales</taxon>
        <taxon>Cystobacterineae</taxon>
        <taxon>Anaeromyxobacteraceae</taxon>
        <taxon>Anaeromyxobacter</taxon>
    </lineage>
</organism>
<dbReference type="SUPFAM" id="SSF56059">
    <property type="entry name" value="Glutathione synthetase ATP-binding domain-like"/>
    <property type="match status" value="1"/>
</dbReference>
<keyword evidence="7" id="KW-1185">Reference proteome</keyword>
<dbReference type="Gene3D" id="3.40.50.20">
    <property type="match status" value="1"/>
</dbReference>
<dbReference type="InterPro" id="IPR041472">
    <property type="entry name" value="BL00235/CARNS1_N"/>
</dbReference>
<keyword evidence="3 4" id="KW-0067">ATP-binding</keyword>
<dbReference type="Gene3D" id="3.30.470.20">
    <property type="entry name" value="ATP-grasp fold, B domain"/>
    <property type="match status" value="1"/>
</dbReference>
<dbReference type="InterPro" id="IPR052032">
    <property type="entry name" value="ATP-dep_AA_Ligase"/>
</dbReference>
<evidence type="ECO:0000256" key="4">
    <source>
        <dbReference type="PROSITE-ProRule" id="PRU00409"/>
    </source>
</evidence>
<dbReference type="Pfam" id="PF13535">
    <property type="entry name" value="ATP-grasp_4"/>
    <property type="match status" value="1"/>
</dbReference>
<feature type="domain" description="ATP-grasp" evidence="5">
    <location>
        <begin position="118"/>
        <end position="324"/>
    </location>
</feature>
<dbReference type="PROSITE" id="PS50975">
    <property type="entry name" value="ATP_GRASP"/>
    <property type="match status" value="1"/>
</dbReference>
<keyword evidence="1" id="KW-0436">Ligase</keyword>
<dbReference type="Pfam" id="PF18130">
    <property type="entry name" value="ATPgrasp_N"/>
    <property type="match status" value="1"/>
</dbReference>
<dbReference type="EMBL" id="AP025591">
    <property type="protein sequence ID" value="BDG01681.1"/>
    <property type="molecule type" value="Genomic_DNA"/>
</dbReference>
<reference evidence="7" key="1">
    <citation type="journal article" date="2022" name="Int. J. Syst. Evol. Microbiol.">
        <title>Anaeromyxobacter oryzae sp. nov., Anaeromyxobacter diazotrophicus sp. nov. and Anaeromyxobacter paludicola sp. nov., isolated from paddy soils.</title>
        <authorList>
            <person name="Itoh H."/>
            <person name="Xu Z."/>
            <person name="Mise K."/>
            <person name="Masuda Y."/>
            <person name="Ushijima N."/>
            <person name="Hayakawa C."/>
            <person name="Shiratori Y."/>
            <person name="Senoo K."/>
        </authorList>
    </citation>
    <scope>NUCLEOTIDE SEQUENCE [LARGE SCALE GENOMIC DNA]</scope>
    <source>
        <strain evidence="7">Red232</strain>
    </source>
</reference>
<dbReference type="PANTHER" id="PTHR43585">
    <property type="entry name" value="FUMIPYRROLE BIOSYNTHESIS PROTEIN C"/>
    <property type="match status" value="1"/>
</dbReference>
<sequence length="424" mass="45137">MPTAAGALLLLVPTTSYRLDDFRAAARRLGVPLVIGSDRCHRIEDAFGPQQDFVSLDYRRPERAAEQIAEGARDRPIRGIVPASDATAVIAALAAERLGLPRNPPEAARRAADKHASRVALRDAGLPVPAFALHHLDADPEAAARATAYPCVLKPLIFSASRGVIRADDPAGFVAAWRRIAHLLAATKAERRAREDGADRRVLIEAFVPGAEIALEGLLRSGRLEVLALFDKPDPLDGPYFEETIYVTPSRHPAALQAEAARIIGEGARALGLVEGPVHAELRLAPSGPVILEIAARSIGGLCSRTLRFGAGLTLEEILVAHAMGLPLAQVRREARASGVMMLPIPRRGILHGVAGVEAARAVPGVEDVVITVPEGHEVVPLPDGDSYLGFLFAKGEAPADVESALRAAHARLRFDIRMPLPVA</sequence>
<proteinExistence type="predicted"/>
<dbReference type="InterPro" id="IPR011761">
    <property type="entry name" value="ATP-grasp"/>
</dbReference>
<evidence type="ECO:0000259" key="5">
    <source>
        <dbReference type="PROSITE" id="PS50975"/>
    </source>
</evidence>
<evidence type="ECO:0000256" key="3">
    <source>
        <dbReference type="ARBA" id="ARBA00022840"/>
    </source>
</evidence>